<dbReference type="AlphaFoldDB" id="A0A0M2NMD5"/>
<evidence type="ECO:0000313" key="6">
    <source>
        <dbReference type="EMBL" id="KKI51390.1"/>
    </source>
</evidence>
<keyword evidence="1" id="KW-0805">Transcription regulation</keyword>
<protein>
    <submittedName>
        <fullName evidence="6">Phosphosugar-binding transcriptional regulator, RpiR family</fullName>
    </submittedName>
</protein>
<dbReference type="Pfam" id="PF01380">
    <property type="entry name" value="SIS"/>
    <property type="match status" value="1"/>
</dbReference>
<dbReference type="RefSeq" id="WP_046443072.1">
    <property type="nucleotide sequence ID" value="NZ_CAUERS010000009.1"/>
</dbReference>
<dbReference type="GO" id="GO:1901135">
    <property type="term" value="P:carbohydrate derivative metabolic process"/>
    <property type="evidence" value="ECO:0007669"/>
    <property type="project" value="InterPro"/>
</dbReference>
<dbReference type="EMBL" id="LAYJ01000078">
    <property type="protein sequence ID" value="KKI51390.1"/>
    <property type="molecule type" value="Genomic_DNA"/>
</dbReference>
<dbReference type="Proteomes" id="UP000034076">
    <property type="component" value="Unassembled WGS sequence"/>
</dbReference>
<organism evidence="6 7">
    <name type="scientific">Christensenella hongkongensis</name>
    <dbReference type="NCBI Taxonomy" id="270498"/>
    <lineage>
        <taxon>Bacteria</taxon>
        <taxon>Bacillati</taxon>
        <taxon>Bacillota</taxon>
        <taxon>Clostridia</taxon>
        <taxon>Christensenellales</taxon>
        <taxon>Christensenellaceae</taxon>
        <taxon>Christensenella</taxon>
    </lineage>
</organism>
<dbReference type="OrthoDB" id="1648815at2"/>
<comment type="caution">
    <text evidence="6">The sequence shown here is derived from an EMBL/GenBank/DDBJ whole genome shotgun (WGS) entry which is preliminary data.</text>
</comment>
<evidence type="ECO:0000259" key="5">
    <source>
        <dbReference type="PROSITE" id="PS51464"/>
    </source>
</evidence>
<dbReference type="InterPro" id="IPR000281">
    <property type="entry name" value="HTH_RpiR"/>
</dbReference>
<dbReference type="STRING" id="270498.CHK_1178"/>
<dbReference type="Gene3D" id="3.40.50.10490">
    <property type="entry name" value="Glucose-6-phosphate isomerase like protein, domain 1"/>
    <property type="match status" value="1"/>
</dbReference>
<dbReference type="PROSITE" id="PS51464">
    <property type="entry name" value="SIS"/>
    <property type="match status" value="1"/>
</dbReference>
<dbReference type="InterPro" id="IPR035472">
    <property type="entry name" value="RpiR-like_SIS"/>
</dbReference>
<dbReference type="GO" id="GO:0003677">
    <property type="term" value="F:DNA binding"/>
    <property type="evidence" value="ECO:0007669"/>
    <property type="project" value="UniProtKB-KW"/>
</dbReference>
<dbReference type="SUPFAM" id="SSF53697">
    <property type="entry name" value="SIS domain"/>
    <property type="match status" value="1"/>
</dbReference>
<dbReference type="Gene3D" id="1.10.10.10">
    <property type="entry name" value="Winged helix-like DNA-binding domain superfamily/Winged helix DNA-binding domain"/>
    <property type="match status" value="1"/>
</dbReference>
<dbReference type="GO" id="GO:0003700">
    <property type="term" value="F:DNA-binding transcription factor activity"/>
    <property type="evidence" value="ECO:0007669"/>
    <property type="project" value="InterPro"/>
</dbReference>
<dbReference type="InterPro" id="IPR046348">
    <property type="entry name" value="SIS_dom_sf"/>
</dbReference>
<dbReference type="PANTHER" id="PTHR30514:SF10">
    <property type="entry name" value="MURR_RPIR FAMILY TRANSCRIPTIONAL REGULATOR"/>
    <property type="match status" value="1"/>
</dbReference>
<reference evidence="6 7" key="1">
    <citation type="submission" date="2015-04" db="EMBL/GenBank/DDBJ databases">
        <title>Draft genome sequence of bacteremic isolate Catabacter hongkongensis type strain HKU16T.</title>
        <authorList>
            <person name="Lau S.K."/>
            <person name="Teng J.L."/>
            <person name="Huang Y."/>
            <person name="Curreem S.O."/>
            <person name="Tsui S.K."/>
            <person name="Woo P.C."/>
        </authorList>
    </citation>
    <scope>NUCLEOTIDE SEQUENCE [LARGE SCALE GENOMIC DNA]</scope>
    <source>
        <strain evidence="6 7">HKU16</strain>
    </source>
</reference>
<dbReference type="Pfam" id="PF01418">
    <property type="entry name" value="HTH_6"/>
    <property type="match status" value="1"/>
</dbReference>
<evidence type="ECO:0000256" key="2">
    <source>
        <dbReference type="ARBA" id="ARBA00023125"/>
    </source>
</evidence>
<dbReference type="InterPro" id="IPR009057">
    <property type="entry name" value="Homeodomain-like_sf"/>
</dbReference>
<evidence type="ECO:0000313" key="7">
    <source>
        <dbReference type="Proteomes" id="UP000034076"/>
    </source>
</evidence>
<evidence type="ECO:0000256" key="3">
    <source>
        <dbReference type="ARBA" id="ARBA00023163"/>
    </source>
</evidence>
<evidence type="ECO:0000259" key="4">
    <source>
        <dbReference type="PROSITE" id="PS51071"/>
    </source>
</evidence>
<accession>A0A0M2NMD5</accession>
<dbReference type="PANTHER" id="PTHR30514">
    <property type="entry name" value="GLUCOKINASE"/>
    <property type="match status" value="1"/>
</dbReference>
<dbReference type="CDD" id="cd05013">
    <property type="entry name" value="SIS_RpiR"/>
    <property type="match status" value="1"/>
</dbReference>
<proteinExistence type="predicted"/>
<dbReference type="InterPro" id="IPR036388">
    <property type="entry name" value="WH-like_DNA-bd_sf"/>
</dbReference>
<keyword evidence="3" id="KW-0804">Transcription</keyword>
<evidence type="ECO:0000256" key="1">
    <source>
        <dbReference type="ARBA" id="ARBA00023015"/>
    </source>
</evidence>
<dbReference type="PATRIC" id="fig|270498.16.peg.137"/>
<dbReference type="GO" id="GO:0097367">
    <property type="term" value="F:carbohydrate derivative binding"/>
    <property type="evidence" value="ECO:0007669"/>
    <property type="project" value="InterPro"/>
</dbReference>
<gene>
    <name evidence="6" type="ORF">CHK_1178</name>
</gene>
<dbReference type="SUPFAM" id="SSF46689">
    <property type="entry name" value="Homeodomain-like"/>
    <property type="match status" value="1"/>
</dbReference>
<keyword evidence="2" id="KW-0238">DNA-binding</keyword>
<sequence length="257" mass="29453">MAEDFYDFTSARISSLSNTEKQIFNYVVRNMHIVKGMSIRDLAAACFVSTTTLFRFVKKLGFSGYSEFTAMIRLTEMTSKNIAIPNVISKKDYQEDYLKNVIEAVKVISNDKIELFNRIMDRYPIVYILGIGLSADVAQYLRRILTVLGYHAETPIEDYEIKSILKRIKRDDVLMVLSYSGNNQTLARYIEQIVTVATPTIISITRADNNIIQNMSDLNFYVFADDISFDGIDITSRCGMIAVIETLMYKRITDRNK</sequence>
<dbReference type="InterPro" id="IPR001347">
    <property type="entry name" value="SIS_dom"/>
</dbReference>
<feature type="domain" description="HTH rpiR-type" evidence="4">
    <location>
        <begin position="3"/>
        <end position="79"/>
    </location>
</feature>
<dbReference type="InterPro" id="IPR047640">
    <property type="entry name" value="RpiR-like"/>
</dbReference>
<dbReference type="PROSITE" id="PS51071">
    <property type="entry name" value="HTH_RPIR"/>
    <property type="match status" value="1"/>
</dbReference>
<keyword evidence="7" id="KW-1185">Reference proteome</keyword>
<name>A0A0M2NMD5_9FIRM</name>
<feature type="domain" description="SIS" evidence="5">
    <location>
        <begin position="115"/>
        <end position="257"/>
    </location>
</feature>